<keyword evidence="2" id="KW-0418">Kinase</keyword>
<dbReference type="EMBL" id="ML975254">
    <property type="protein sequence ID" value="KAF1838177.1"/>
    <property type="molecule type" value="Genomic_DNA"/>
</dbReference>
<dbReference type="AlphaFoldDB" id="A0A6A5KQ54"/>
<dbReference type="Proteomes" id="UP000800040">
    <property type="component" value="Unassembled WGS sequence"/>
</dbReference>
<dbReference type="InterPro" id="IPR011009">
    <property type="entry name" value="Kinase-like_dom_sf"/>
</dbReference>
<gene>
    <name evidence="2" type="ORF">BDW02DRAFT_636621</name>
</gene>
<dbReference type="Gene3D" id="3.90.1200.10">
    <property type="match status" value="1"/>
</dbReference>
<dbReference type="PANTHER" id="PTHR21310:SF55">
    <property type="entry name" value="AMINOGLYCOSIDE PHOSPHOTRANSFERASE DOMAIN-CONTAINING PROTEIN"/>
    <property type="match status" value="1"/>
</dbReference>
<accession>A0A6A5KQ54</accession>
<keyword evidence="3" id="KW-1185">Reference proteome</keyword>
<reference evidence="2" key="1">
    <citation type="submission" date="2020-01" db="EMBL/GenBank/DDBJ databases">
        <authorList>
            <consortium name="DOE Joint Genome Institute"/>
            <person name="Haridas S."/>
            <person name="Albert R."/>
            <person name="Binder M."/>
            <person name="Bloem J."/>
            <person name="Labutti K."/>
            <person name="Salamov A."/>
            <person name="Andreopoulos B."/>
            <person name="Baker S.E."/>
            <person name="Barry K."/>
            <person name="Bills G."/>
            <person name="Bluhm B.H."/>
            <person name="Cannon C."/>
            <person name="Castanera R."/>
            <person name="Culley D.E."/>
            <person name="Daum C."/>
            <person name="Ezra D."/>
            <person name="Gonzalez J.B."/>
            <person name="Henrissat B."/>
            <person name="Kuo A."/>
            <person name="Liang C."/>
            <person name="Lipzen A."/>
            <person name="Lutzoni F."/>
            <person name="Magnuson J."/>
            <person name="Mondo S."/>
            <person name="Nolan M."/>
            <person name="Ohm R."/>
            <person name="Pangilinan J."/>
            <person name="Park H.-J."/>
            <person name="Ramirez L."/>
            <person name="Alfaro M."/>
            <person name="Sun H."/>
            <person name="Tritt A."/>
            <person name="Yoshinaga Y."/>
            <person name="Zwiers L.-H."/>
            <person name="Turgeon B.G."/>
            <person name="Goodwin S.B."/>
            <person name="Spatafora J.W."/>
            <person name="Crous P.W."/>
            <person name="Grigoriev I.V."/>
        </authorList>
    </citation>
    <scope>NUCLEOTIDE SEQUENCE</scope>
    <source>
        <strain evidence="2">P77</strain>
    </source>
</reference>
<proteinExistence type="predicted"/>
<organism evidence="2 3">
    <name type="scientific">Decorospora gaudefroyi</name>
    <dbReference type="NCBI Taxonomy" id="184978"/>
    <lineage>
        <taxon>Eukaryota</taxon>
        <taxon>Fungi</taxon>
        <taxon>Dikarya</taxon>
        <taxon>Ascomycota</taxon>
        <taxon>Pezizomycotina</taxon>
        <taxon>Dothideomycetes</taxon>
        <taxon>Pleosporomycetidae</taxon>
        <taxon>Pleosporales</taxon>
        <taxon>Pleosporineae</taxon>
        <taxon>Pleosporaceae</taxon>
        <taxon>Decorospora</taxon>
    </lineage>
</organism>
<dbReference type="GO" id="GO:0016301">
    <property type="term" value="F:kinase activity"/>
    <property type="evidence" value="ECO:0007669"/>
    <property type="project" value="UniProtKB-KW"/>
</dbReference>
<feature type="domain" description="Aminoglycoside phosphotransferase" evidence="1">
    <location>
        <begin position="67"/>
        <end position="264"/>
    </location>
</feature>
<dbReference type="InterPro" id="IPR002575">
    <property type="entry name" value="Aminoglycoside_PTrfase"/>
</dbReference>
<dbReference type="SUPFAM" id="SSF56112">
    <property type="entry name" value="Protein kinase-like (PK-like)"/>
    <property type="match status" value="1"/>
</dbReference>
<keyword evidence="2" id="KW-0808">Transferase</keyword>
<evidence type="ECO:0000313" key="2">
    <source>
        <dbReference type="EMBL" id="KAF1838177.1"/>
    </source>
</evidence>
<dbReference type="InterPro" id="IPR051678">
    <property type="entry name" value="AGP_Transferase"/>
</dbReference>
<evidence type="ECO:0000313" key="3">
    <source>
        <dbReference type="Proteomes" id="UP000800040"/>
    </source>
</evidence>
<dbReference type="Pfam" id="PF01636">
    <property type="entry name" value="APH"/>
    <property type="match status" value="1"/>
</dbReference>
<protein>
    <submittedName>
        <fullName evidence="2">Kinase-like protein</fullName>
    </submittedName>
</protein>
<evidence type="ECO:0000259" key="1">
    <source>
        <dbReference type="Pfam" id="PF01636"/>
    </source>
</evidence>
<dbReference type="PANTHER" id="PTHR21310">
    <property type="entry name" value="AMINOGLYCOSIDE PHOSPHOTRANSFERASE-RELATED-RELATED"/>
    <property type="match status" value="1"/>
</dbReference>
<dbReference type="OrthoDB" id="5404599at2759"/>
<sequence>MAVTASSDVPGPAERSKALEINNTYLRRFLARIALHTTAKFFKHNGPCIPISKHQILKTGYSVHLMEAATMIYVAQNTSIPVPKVYSSFIHKNRAYIIMERIRGKDLASAWKSLSKESLQKILSQLKDIIQELRSIEPPPQTGVESCVGGSLYDSRLPHGTPRLGPFKTPREFHRWLRNDAEASQLRDSITKQEADDIKAMVAQQDGEWPNPVFTHCDLNPSNILIRGQEIVGIIDWEFAGWYPPYWEYTSAWRGNIIRREWQDILLSLLDPFPEELDMERTRCKWWGEWRN</sequence>
<name>A0A6A5KQ54_9PLEO</name>
<dbReference type="CDD" id="cd05120">
    <property type="entry name" value="APH_ChoK_like"/>
    <property type="match status" value="1"/>
</dbReference>